<dbReference type="Gene3D" id="3.40.50.1470">
    <property type="entry name" value="Peptidyl-tRNA hydrolase"/>
    <property type="match status" value="1"/>
</dbReference>
<dbReference type="GO" id="GO:0006515">
    <property type="term" value="P:protein quality control for misfolded or incompletely synthesized proteins"/>
    <property type="evidence" value="ECO:0007669"/>
    <property type="project" value="UniProtKB-UniRule"/>
</dbReference>
<dbReference type="PROSITE" id="PS01196">
    <property type="entry name" value="PEPT_TRNA_HYDROL_2"/>
    <property type="match status" value="1"/>
</dbReference>
<keyword evidence="12" id="KW-1185">Reference proteome</keyword>
<dbReference type="InterPro" id="IPR036416">
    <property type="entry name" value="Pept_tRNA_hydro_sf"/>
</dbReference>
<evidence type="ECO:0000313" key="12">
    <source>
        <dbReference type="Proteomes" id="UP000479756"/>
    </source>
</evidence>
<comment type="function">
    <text evidence="8">Hydrolyzes ribosome-free peptidyl-tRNAs (with 1 or more amino acids incorporated), which drop off the ribosome during protein synthesis, or as a result of ribosome stalling.</text>
</comment>
<dbReference type="PANTHER" id="PTHR17224:SF1">
    <property type="entry name" value="PEPTIDYL-TRNA HYDROLASE"/>
    <property type="match status" value="1"/>
</dbReference>
<dbReference type="HAMAP" id="MF_00083">
    <property type="entry name" value="Pept_tRNA_hydro_bact"/>
    <property type="match status" value="1"/>
</dbReference>
<keyword evidence="8" id="KW-0963">Cytoplasm</keyword>
<evidence type="ECO:0000256" key="2">
    <source>
        <dbReference type="ARBA" id="ARBA00022555"/>
    </source>
</evidence>
<dbReference type="Pfam" id="PF01195">
    <property type="entry name" value="Pept_tRNA_hydro"/>
    <property type="match status" value="1"/>
</dbReference>
<keyword evidence="3 8" id="KW-0378">Hydrolase</keyword>
<organism evidence="11 12">
    <name type="scientific">Galbitalea soli</name>
    <dbReference type="NCBI Taxonomy" id="1268042"/>
    <lineage>
        <taxon>Bacteria</taxon>
        <taxon>Bacillati</taxon>
        <taxon>Actinomycetota</taxon>
        <taxon>Actinomycetes</taxon>
        <taxon>Micrococcales</taxon>
        <taxon>Microbacteriaceae</taxon>
        <taxon>Galbitalea</taxon>
    </lineage>
</organism>
<evidence type="ECO:0000313" key="11">
    <source>
        <dbReference type="EMBL" id="NEM90716.1"/>
    </source>
</evidence>
<dbReference type="EC" id="3.1.1.29" evidence="1 8"/>
<evidence type="ECO:0000256" key="7">
    <source>
        <dbReference type="ARBA" id="ARBA00050038"/>
    </source>
</evidence>
<keyword evidence="2 8" id="KW-0820">tRNA-binding</keyword>
<evidence type="ECO:0000256" key="3">
    <source>
        <dbReference type="ARBA" id="ARBA00022801"/>
    </source>
</evidence>
<keyword evidence="4 8" id="KW-0694">RNA-binding</keyword>
<dbReference type="CDD" id="cd00462">
    <property type="entry name" value="PTH"/>
    <property type="match status" value="1"/>
</dbReference>
<comment type="similarity">
    <text evidence="5 8 10">Belongs to the PTH family.</text>
</comment>
<feature type="binding site" evidence="8">
    <location>
        <position position="70"/>
    </location>
    <ligand>
        <name>tRNA</name>
        <dbReference type="ChEBI" id="CHEBI:17843"/>
    </ligand>
</feature>
<evidence type="ECO:0000256" key="1">
    <source>
        <dbReference type="ARBA" id="ARBA00013260"/>
    </source>
</evidence>
<comment type="subcellular location">
    <subcellularLocation>
        <location evidence="8">Cytoplasm</location>
    </subcellularLocation>
</comment>
<dbReference type="Proteomes" id="UP000479756">
    <property type="component" value="Unassembled WGS sequence"/>
</dbReference>
<feature type="site" description="Discriminates between blocked and unblocked aminoacyl-tRNA" evidence="8">
    <location>
        <position position="13"/>
    </location>
</feature>
<proteinExistence type="inferred from homology"/>
<dbReference type="SUPFAM" id="SSF53178">
    <property type="entry name" value="Peptidyl-tRNA hydrolase-like"/>
    <property type="match status" value="1"/>
</dbReference>
<comment type="caution">
    <text evidence="11">The sequence shown here is derived from an EMBL/GenBank/DDBJ whole genome shotgun (WGS) entry which is preliminary data.</text>
</comment>
<feature type="active site" description="Proton acceptor" evidence="8">
    <location>
        <position position="23"/>
    </location>
</feature>
<dbReference type="InterPro" id="IPR018171">
    <property type="entry name" value="Pept_tRNA_hydro_CS"/>
</dbReference>
<evidence type="ECO:0000256" key="6">
    <source>
        <dbReference type="ARBA" id="ARBA00048707"/>
    </source>
</evidence>
<evidence type="ECO:0000256" key="5">
    <source>
        <dbReference type="ARBA" id="ARBA00038063"/>
    </source>
</evidence>
<feature type="binding site" evidence="8">
    <location>
        <position position="118"/>
    </location>
    <ligand>
        <name>tRNA</name>
        <dbReference type="ChEBI" id="CHEBI:17843"/>
    </ligand>
</feature>
<evidence type="ECO:0000256" key="4">
    <source>
        <dbReference type="ARBA" id="ARBA00022884"/>
    </source>
</evidence>
<protein>
    <recommendedName>
        <fullName evidence="7 8">Peptidyl-tRNA hydrolase</fullName>
        <shortName evidence="8">Pth</shortName>
        <ecNumber evidence="1 8">3.1.1.29</ecNumber>
    </recommendedName>
</protein>
<dbReference type="PANTHER" id="PTHR17224">
    <property type="entry name" value="PEPTIDYL-TRNA HYDROLASE"/>
    <property type="match status" value="1"/>
</dbReference>
<dbReference type="EMBL" id="JAAGWZ010000001">
    <property type="protein sequence ID" value="NEM90716.1"/>
    <property type="molecule type" value="Genomic_DNA"/>
</dbReference>
<dbReference type="GO" id="GO:0004045">
    <property type="term" value="F:peptidyl-tRNA hydrolase activity"/>
    <property type="evidence" value="ECO:0007669"/>
    <property type="project" value="UniProtKB-UniRule"/>
</dbReference>
<dbReference type="GO" id="GO:0072344">
    <property type="term" value="P:rescue of stalled ribosome"/>
    <property type="evidence" value="ECO:0007669"/>
    <property type="project" value="UniProtKB-UniRule"/>
</dbReference>
<dbReference type="AlphaFoldDB" id="A0A7C9TPH3"/>
<comment type="function">
    <text evidence="8">Catalyzes the release of premature peptidyl moieties from peptidyl-tRNA molecules trapped in stalled 50S ribosomal subunits, and thus maintains levels of free tRNAs and 50S ribosomes.</text>
</comment>
<dbReference type="PROSITE" id="PS01195">
    <property type="entry name" value="PEPT_TRNA_HYDROL_1"/>
    <property type="match status" value="1"/>
</dbReference>
<dbReference type="RefSeq" id="WP_163472334.1">
    <property type="nucleotide sequence ID" value="NZ_JAAGWZ010000001.1"/>
</dbReference>
<comment type="subunit">
    <text evidence="8">Monomer.</text>
</comment>
<evidence type="ECO:0000256" key="9">
    <source>
        <dbReference type="RuleBase" id="RU000673"/>
    </source>
</evidence>
<feature type="site" description="Stabilizes the basic form of H active site to accept a proton" evidence="8">
    <location>
        <position position="97"/>
    </location>
</feature>
<dbReference type="FunFam" id="3.40.50.1470:FF:000001">
    <property type="entry name" value="Peptidyl-tRNA hydrolase"/>
    <property type="match status" value="1"/>
</dbReference>
<evidence type="ECO:0000256" key="10">
    <source>
        <dbReference type="RuleBase" id="RU004320"/>
    </source>
</evidence>
<dbReference type="InterPro" id="IPR001328">
    <property type="entry name" value="Pept_tRNA_hydro"/>
</dbReference>
<evidence type="ECO:0000256" key="8">
    <source>
        <dbReference type="HAMAP-Rule" id="MF_00083"/>
    </source>
</evidence>
<dbReference type="GO" id="GO:0005737">
    <property type="term" value="C:cytoplasm"/>
    <property type="evidence" value="ECO:0007669"/>
    <property type="project" value="UniProtKB-SubCell"/>
</dbReference>
<name>A0A7C9TPH3_9MICO</name>
<sequence>MDTNQWLVAGLGNPGPGYAGNRHNIGFMVVDELARRIGSRFTTHRSNALVAEGRSGPDAPRLILAKPATFMNLSGGPVQALLRFYKLDASRLIVVHDELDIPFDTLRLKVGGGNGGHNGIRDIAARAGTPEFTRVRVGIGRPPGRQQAADFVLQNFSGAEREALPSLISDAADAVEQITREGLAPAQLRWHTAR</sequence>
<feature type="binding site" evidence="8">
    <location>
        <position position="72"/>
    </location>
    <ligand>
        <name>tRNA</name>
        <dbReference type="ChEBI" id="CHEBI:17843"/>
    </ligand>
</feature>
<gene>
    <name evidence="8" type="primary">pth</name>
    <name evidence="11" type="ORF">G3T37_05040</name>
</gene>
<feature type="binding site" evidence="8">
    <location>
        <position position="18"/>
    </location>
    <ligand>
        <name>tRNA</name>
        <dbReference type="ChEBI" id="CHEBI:17843"/>
    </ligand>
</feature>
<dbReference type="GO" id="GO:0000049">
    <property type="term" value="F:tRNA binding"/>
    <property type="evidence" value="ECO:0007669"/>
    <property type="project" value="UniProtKB-UniRule"/>
</dbReference>
<reference evidence="11 12" key="1">
    <citation type="journal article" date="2014" name="Int. J. Syst. Evol. Microbiol.">
        <title>Description of Galbitalea soli gen. nov., sp. nov., and Frondihabitans sucicola sp. nov.</title>
        <authorList>
            <person name="Kim S.J."/>
            <person name="Lim J.M."/>
            <person name="Ahn J.H."/>
            <person name="Weon H.Y."/>
            <person name="Hamada M."/>
            <person name="Suzuki K."/>
            <person name="Ahn T.Y."/>
            <person name="Kwon S.W."/>
        </authorList>
    </citation>
    <scope>NUCLEOTIDE SEQUENCE [LARGE SCALE GENOMIC DNA]</scope>
    <source>
        <strain evidence="11 12">NBRC 108727</strain>
    </source>
</reference>
<accession>A0A7C9TPH3</accession>
<dbReference type="NCBIfam" id="TIGR00447">
    <property type="entry name" value="pth"/>
    <property type="match status" value="1"/>
</dbReference>
<comment type="catalytic activity">
    <reaction evidence="6 8 9">
        <text>an N-acyl-L-alpha-aminoacyl-tRNA + H2O = an N-acyl-L-amino acid + a tRNA + H(+)</text>
        <dbReference type="Rhea" id="RHEA:54448"/>
        <dbReference type="Rhea" id="RHEA-COMP:10123"/>
        <dbReference type="Rhea" id="RHEA-COMP:13883"/>
        <dbReference type="ChEBI" id="CHEBI:15377"/>
        <dbReference type="ChEBI" id="CHEBI:15378"/>
        <dbReference type="ChEBI" id="CHEBI:59874"/>
        <dbReference type="ChEBI" id="CHEBI:78442"/>
        <dbReference type="ChEBI" id="CHEBI:138191"/>
        <dbReference type="EC" id="3.1.1.29"/>
    </reaction>
</comment>